<sequence length="274" mass="30245">MTYCLGAPHPQGPRAARDAGCVMIAALKHETRQQSAVVEDGPEPGKPPLVSVLPGHQQASSPRALSGTQHVGHGQPIISLIFFSVSRQSTRICSRDSGWSESSRLKPSMPSSNWWGWWKSSTLDNSGALLLSLPLANRLEKSVSVSRFRAARSFKELTKRLLSSRLLFFCKNPKRVQEERGWGTVDGEHRRNLKSSNLGEEEGWEWEEEGGGGSPIPTSQFNPLLWIIQYVTALLSSIGSTSNECLQGKGNEMDNKGTQNKAEKGKTQTRKYED</sequence>
<accession>A0A4Z2GLY6</accession>
<proteinExistence type="predicted"/>
<keyword evidence="3" id="KW-1185">Reference proteome</keyword>
<dbReference type="EMBL" id="SRLO01000490">
    <property type="protein sequence ID" value="TNN54240.1"/>
    <property type="molecule type" value="Genomic_DNA"/>
</dbReference>
<comment type="caution">
    <text evidence="2">The sequence shown here is derived from an EMBL/GenBank/DDBJ whole genome shotgun (WGS) entry which is preliminary data.</text>
</comment>
<feature type="region of interest" description="Disordered" evidence="1">
    <location>
        <begin position="193"/>
        <end position="216"/>
    </location>
</feature>
<feature type="region of interest" description="Disordered" evidence="1">
    <location>
        <begin position="245"/>
        <end position="274"/>
    </location>
</feature>
<feature type="compositionally biased region" description="Acidic residues" evidence="1">
    <location>
        <begin position="199"/>
        <end position="210"/>
    </location>
</feature>
<protein>
    <submittedName>
        <fullName evidence="2">Uncharacterized protein</fullName>
    </submittedName>
</protein>
<evidence type="ECO:0000313" key="2">
    <source>
        <dbReference type="EMBL" id="TNN54240.1"/>
    </source>
</evidence>
<feature type="compositionally biased region" description="Basic and acidic residues" evidence="1">
    <location>
        <begin position="251"/>
        <end position="274"/>
    </location>
</feature>
<organism evidence="2 3">
    <name type="scientific">Liparis tanakae</name>
    <name type="common">Tanaka's snailfish</name>
    <dbReference type="NCBI Taxonomy" id="230148"/>
    <lineage>
        <taxon>Eukaryota</taxon>
        <taxon>Metazoa</taxon>
        <taxon>Chordata</taxon>
        <taxon>Craniata</taxon>
        <taxon>Vertebrata</taxon>
        <taxon>Euteleostomi</taxon>
        <taxon>Actinopterygii</taxon>
        <taxon>Neopterygii</taxon>
        <taxon>Teleostei</taxon>
        <taxon>Neoteleostei</taxon>
        <taxon>Acanthomorphata</taxon>
        <taxon>Eupercaria</taxon>
        <taxon>Perciformes</taxon>
        <taxon>Cottioidei</taxon>
        <taxon>Cottales</taxon>
        <taxon>Liparidae</taxon>
        <taxon>Liparis</taxon>
    </lineage>
</organism>
<evidence type="ECO:0000256" key="1">
    <source>
        <dbReference type="SAM" id="MobiDB-lite"/>
    </source>
</evidence>
<evidence type="ECO:0000313" key="3">
    <source>
        <dbReference type="Proteomes" id="UP000314294"/>
    </source>
</evidence>
<reference evidence="2 3" key="1">
    <citation type="submission" date="2019-03" db="EMBL/GenBank/DDBJ databases">
        <title>First draft genome of Liparis tanakae, snailfish: a comprehensive survey of snailfish specific genes.</title>
        <authorList>
            <person name="Kim W."/>
            <person name="Song I."/>
            <person name="Jeong J.-H."/>
            <person name="Kim D."/>
            <person name="Kim S."/>
            <person name="Ryu S."/>
            <person name="Song J.Y."/>
            <person name="Lee S.K."/>
        </authorList>
    </citation>
    <scope>NUCLEOTIDE SEQUENCE [LARGE SCALE GENOMIC DNA]</scope>
    <source>
        <tissue evidence="2">Muscle</tissue>
    </source>
</reference>
<dbReference type="AlphaFoldDB" id="A0A4Z2GLY6"/>
<name>A0A4Z2GLY6_9TELE</name>
<dbReference type="Proteomes" id="UP000314294">
    <property type="component" value="Unassembled WGS sequence"/>
</dbReference>
<gene>
    <name evidence="2" type="ORF">EYF80_035540</name>
</gene>